<organism evidence="2 3">
    <name type="scientific">Tepidiforma thermophila (strain KCTC 52669 / CGMCC 1.13589 / G233)</name>
    <dbReference type="NCBI Taxonomy" id="2761530"/>
    <lineage>
        <taxon>Bacteria</taxon>
        <taxon>Bacillati</taxon>
        <taxon>Chloroflexota</taxon>
        <taxon>Tepidiformia</taxon>
        <taxon>Tepidiformales</taxon>
        <taxon>Tepidiformaceae</taxon>
        <taxon>Tepidiforma</taxon>
    </lineage>
</organism>
<comment type="caution">
    <text evidence="2">The sequence shown here is derived from an EMBL/GenBank/DDBJ whole genome shotgun (WGS) entry which is preliminary data.</text>
</comment>
<dbReference type="Proteomes" id="UP000223071">
    <property type="component" value="Unassembled WGS sequence"/>
</dbReference>
<dbReference type="AlphaFoldDB" id="A0A2A9HCD9"/>
<feature type="transmembrane region" description="Helical" evidence="1">
    <location>
        <begin position="12"/>
        <end position="34"/>
    </location>
</feature>
<accession>A0A2A9HCD9</accession>
<name>A0A2A9HCD9_TEPT2</name>
<protein>
    <submittedName>
        <fullName evidence="2">Uncharacterized protein</fullName>
    </submittedName>
</protein>
<gene>
    <name evidence="2" type="ORF">A9A59_0879</name>
</gene>
<feature type="transmembrane region" description="Helical" evidence="1">
    <location>
        <begin position="135"/>
        <end position="156"/>
    </location>
</feature>
<dbReference type="RefSeq" id="WP_098503121.1">
    <property type="nucleotide sequence ID" value="NZ_PDJQ01000001.1"/>
</dbReference>
<keyword evidence="1" id="KW-0472">Membrane</keyword>
<evidence type="ECO:0000256" key="1">
    <source>
        <dbReference type="SAM" id="Phobius"/>
    </source>
</evidence>
<keyword evidence="3" id="KW-1185">Reference proteome</keyword>
<evidence type="ECO:0000313" key="3">
    <source>
        <dbReference type="Proteomes" id="UP000223071"/>
    </source>
</evidence>
<reference evidence="2 3" key="1">
    <citation type="submission" date="2017-09" db="EMBL/GenBank/DDBJ databases">
        <title>Sequencing the genomes of two abundant thermophiles in Great Basin hot springs: Thermocrinis jamiesonii and novel Chloroflexi Thermoflexus hugenholtzii.</title>
        <authorList>
            <person name="Hedlund B."/>
        </authorList>
    </citation>
    <scope>NUCLEOTIDE SEQUENCE [LARGE SCALE GENOMIC DNA]</scope>
    <source>
        <strain evidence="2 3">G233</strain>
    </source>
</reference>
<keyword evidence="1" id="KW-1133">Transmembrane helix</keyword>
<evidence type="ECO:0000313" key="2">
    <source>
        <dbReference type="EMBL" id="PFG73677.1"/>
    </source>
</evidence>
<dbReference type="EMBL" id="PDJQ01000001">
    <property type="protein sequence ID" value="PFG73677.1"/>
    <property type="molecule type" value="Genomic_DNA"/>
</dbReference>
<sequence>MRNVLASPITRQLLLWTLGGFLVGWLVSVLWWAMLEPTTARAPDEIVIPPGASELIAQGRRVPGIPSVIRGGRTGIVRITNNDAVEHYLAGTLIRPGATAEVRPAEKGGEIACSFHTGGVIGYQLDRRPPITVTFIPAAALGVPFGIAFGVAAIVARRLGGEPAEPSPA</sequence>
<proteinExistence type="predicted"/>
<keyword evidence="1" id="KW-0812">Transmembrane</keyword>